<dbReference type="EMBL" id="CP001560">
    <property type="protein sequence ID" value="AFJ47023.1"/>
    <property type="molecule type" value="Genomic_DNA"/>
</dbReference>
<dbReference type="OrthoDB" id="6638289at2"/>
<dbReference type="eggNOG" id="ENOG5032YQ1">
    <property type="taxonomic scope" value="Bacteria"/>
</dbReference>
<keyword evidence="1" id="KW-0732">Signal</keyword>
<accession>I2B919</accession>
<evidence type="ECO:0000313" key="2">
    <source>
        <dbReference type="EMBL" id="AFJ47023.1"/>
    </source>
</evidence>
<dbReference type="HOGENOM" id="CLU_1833796_0_0_6"/>
<gene>
    <name evidence="2" type="ordered locus">EBL_c19310</name>
</gene>
<feature type="chain" id="PRO_5003656014" description="Secreted protein" evidence="1">
    <location>
        <begin position="23"/>
        <end position="140"/>
    </location>
</feature>
<name>I2B919_SHIBC</name>
<proteinExistence type="predicted"/>
<sequence length="140" mass="15863">MRKNLLTAPVFLLVALTFNVSANDIIFRCKFENDKQVSLYKKDNEIIYSFGRAGSKSDLELKRKKDQLSLNFENSSGRYITNSIEIKNGIYDYQLTTSVDRIADEQIPSTSLTVKKNNKTLTTLPCIKNSEEGSLISIND</sequence>
<reference evidence="2 3" key="1">
    <citation type="journal article" date="2012" name="J. Bacteriol.">
        <title>Complete genome sequence of the B12-producing Shimwellia blattae strain DSM 4481, isolated from a cockroach.</title>
        <authorList>
            <person name="Brzuszkiewicz E."/>
            <person name="Waschkowitz T."/>
            <person name="Wiezer A."/>
            <person name="Daniel R."/>
        </authorList>
    </citation>
    <scope>NUCLEOTIDE SEQUENCE [LARGE SCALE GENOMIC DNA]</scope>
    <source>
        <strain evidence="3">ATCC 29907 / DSM 4481 / JCM 1650 / NBRC 105725 / CDC 9005-74</strain>
    </source>
</reference>
<dbReference type="KEGG" id="ebt:EBL_c19310"/>
<keyword evidence="3" id="KW-1185">Reference proteome</keyword>
<dbReference type="Proteomes" id="UP000001955">
    <property type="component" value="Chromosome"/>
</dbReference>
<dbReference type="AlphaFoldDB" id="I2B919"/>
<dbReference type="RefSeq" id="WP_002440977.1">
    <property type="nucleotide sequence ID" value="NC_017910.1"/>
</dbReference>
<evidence type="ECO:0000313" key="3">
    <source>
        <dbReference type="Proteomes" id="UP000001955"/>
    </source>
</evidence>
<evidence type="ECO:0000256" key="1">
    <source>
        <dbReference type="SAM" id="SignalP"/>
    </source>
</evidence>
<evidence type="ECO:0008006" key="4">
    <source>
        <dbReference type="Google" id="ProtNLM"/>
    </source>
</evidence>
<organism evidence="2 3">
    <name type="scientific">Shimwellia blattae (strain ATCC 29907 / DSM 4481 / JCM 1650 / NBRC 105725 / CDC 9005-74)</name>
    <name type="common">Escherichia blattae</name>
    <dbReference type="NCBI Taxonomy" id="630626"/>
    <lineage>
        <taxon>Bacteria</taxon>
        <taxon>Pseudomonadati</taxon>
        <taxon>Pseudomonadota</taxon>
        <taxon>Gammaproteobacteria</taxon>
        <taxon>Enterobacterales</taxon>
        <taxon>Enterobacteriaceae</taxon>
        <taxon>Shimwellia</taxon>
    </lineage>
</organism>
<feature type="signal peptide" evidence="1">
    <location>
        <begin position="1"/>
        <end position="22"/>
    </location>
</feature>
<protein>
    <recommendedName>
        <fullName evidence="4">Secreted protein</fullName>
    </recommendedName>
</protein>
<accession>K6VVU2</accession>